<evidence type="ECO:0000313" key="2">
    <source>
        <dbReference type="Proteomes" id="UP000694251"/>
    </source>
</evidence>
<accession>A0A8T2B423</accession>
<dbReference type="EMBL" id="JAEFBJ010000008">
    <property type="protein sequence ID" value="KAG7580362.1"/>
    <property type="molecule type" value="Genomic_DNA"/>
</dbReference>
<keyword evidence="2" id="KW-1185">Reference proteome</keyword>
<dbReference type="Proteomes" id="UP000694251">
    <property type="component" value="Chromosome 8"/>
</dbReference>
<organism evidence="1 2">
    <name type="scientific">Arabidopsis suecica</name>
    <name type="common">Swedish thale-cress</name>
    <name type="synonym">Cardaminopsis suecica</name>
    <dbReference type="NCBI Taxonomy" id="45249"/>
    <lineage>
        <taxon>Eukaryota</taxon>
        <taxon>Viridiplantae</taxon>
        <taxon>Streptophyta</taxon>
        <taxon>Embryophyta</taxon>
        <taxon>Tracheophyta</taxon>
        <taxon>Spermatophyta</taxon>
        <taxon>Magnoliopsida</taxon>
        <taxon>eudicotyledons</taxon>
        <taxon>Gunneridae</taxon>
        <taxon>Pentapetalae</taxon>
        <taxon>rosids</taxon>
        <taxon>malvids</taxon>
        <taxon>Brassicales</taxon>
        <taxon>Brassicaceae</taxon>
        <taxon>Camelineae</taxon>
        <taxon>Arabidopsis</taxon>
    </lineage>
</organism>
<proteinExistence type="predicted"/>
<gene>
    <name evidence="1" type="ORF">ISN44_As08g001680</name>
</gene>
<evidence type="ECO:0000313" key="1">
    <source>
        <dbReference type="EMBL" id="KAG7580362.1"/>
    </source>
</evidence>
<reference evidence="1 2" key="1">
    <citation type="submission" date="2020-12" db="EMBL/GenBank/DDBJ databases">
        <title>Concerted genomic and epigenomic changes stabilize Arabidopsis allopolyploids.</title>
        <authorList>
            <person name="Chen Z."/>
        </authorList>
    </citation>
    <scope>NUCLEOTIDE SEQUENCE [LARGE SCALE GENOMIC DNA]</scope>
    <source>
        <strain evidence="1">As9502</strain>
        <tissue evidence="1">Leaf</tissue>
    </source>
</reference>
<sequence length="78" mass="8533">MVCESYLPPESSAGFTVKKSANGVKTNRRLAMEKKDSLKDGPISCSSNHLELILKSGDDDDGIEDSSIYQVHPVIIYC</sequence>
<comment type="caution">
    <text evidence="1">The sequence shown here is derived from an EMBL/GenBank/DDBJ whole genome shotgun (WGS) entry which is preliminary data.</text>
</comment>
<dbReference type="AlphaFoldDB" id="A0A8T2B423"/>
<protein>
    <submittedName>
        <fullName evidence="1">Uncharacterized protein</fullName>
    </submittedName>
</protein>
<name>A0A8T2B423_ARASU</name>